<protein>
    <submittedName>
        <fullName evidence="1">Uncharacterized protein</fullName>
    </submittedName>
</protein>
<evidence type="ECO:0000313" key="1">
    <source>
        <dbReference type="EMBL" id="GIH61055.1"/>
    </source>
</evidence>
<dbReference type="InterPro" id="IPR036812">
    <property type="entry name" value="NAD(P)_OxRdtase_dom_sf"/>
</dbReference>
<sequence length="74" mass="7877">MVVFPVGVTAETAHGHRAQQGEHPSARLGVPVVPIPSTKRVMWREQNVSALDGVLSAEDLAALDALGGRGRRRP</sequence>
<dbReference type="Proteomes" id="UP000660454">
    <property type="component" value="Unassembled WGS sequence"/>
</dbReference>
<keyword evidence="2" id="KW-1185">Reference proteome</keyword>
<evidence type="ECO:0000313" key="2">
    <source>
        <dbReference type="Proteomes" id="UP000660454"/>
    </source>
</evidence>
<comment type="caution">
    <text evidence="1">The sequence shown here is derived from an EMBL/GenBank/DDBJ whole genome shotgun (WGS) entry which is preliminary data.</text>
</comment>
<proteinExistence type="predicted"/>
<accession>A0ABQ4GHZ6</accession>
<dbReference type="SUPFAM" id="SSF51430">
    <property type="entry name" value="NAD(P)-linked oxidoreductase"/>
    <property type="match status" value="1"/>
</dbReference>
<gene>
    <name evidence="1" type="ORF">Msi02_18720</name>
</gene>
<name>A0ABQ4GHZ6_9ACTN</name>
<reference evidence="1 2" key="1">
    <citation type="submission" date="2021-01" db="EMBL/GenBank/DDBJ databases">
        <title>Whole genome shotgun sequence of Microbispora siamensis NBRC 104113.</title>
        <authorList>
            <person name="Komaki H."/>
            <person name="Tamura T."/>
        </authorList>
    </citation>
    <scope>NUCLEOTIDE SEQUENCE [LARGE SCALE GENOMIC DNA]</scope>
    <source>
        <strain evidence="1 2">NBRC 104113</strain>
    </source>
</reference>
<dbReference type="EMBL" id="BOOF01000006">
    <property type="protein sequence ID" value="GIH61055.1"/>
    <property type="molecule type" value="Genomic_DNA"/>
</dbReference>
<dbReference type="RefSeq" id="WP_204047939.1">
    <property type="nucleotide sequence ID" value="NZ_BOOF01000006.1"/>
</dbReference>
<organism evidence="1 2">
    <name type="scientific">Microbispora siamensis</name>
    <dbReference type="NCBI Taxonomy" id="564413"/>
    <lineage>
        <taxon>Bacteria</taxon>
        <taxon>Bacillati</taxon>
        <taxon>Actinomycetota</taxon>
        <taxon>Actinomycetes</taxon>
        <taxon>Streptosporangiales</taxon>
        <taxon>Streptosporangiaceae</taxon>
        <taxon>Microbispora</taxon>
    </lineage>
</organism>